<gene>
    <name evidence="6" type="ORF">HH215_27190</name>
</gene>
<evidence type="ECO:0000259" key="5">
    <source>
        <dbReference type="Pfam" id="PF06803"/>
    </source>
</evidence>
<dbReference type="EMBL" id="CP051680">
    <property type="protein sequence ID" value="QJD86486.1"/>
    <property type="molecule type" value="Genomic_DNA"/>
</dbReference>
<evidence type="ECO:0000256" key="3">
    <source>
        <dbReference type="ARBA" id="ARBA00022989"/>
    </source>
</evidence>
<sequence>MKESKYEKHYSEEGFWSKLKKNAKEAGSKVVYSGLLLYFALQSPKTPLRAKVQIYGALGYLILPVDLVPDFLPAVGYVDDLGALGLALGAVAMSIDQGVKLKAKDKLKDLFGEEALKSQDILDVDAETGPEIDMEIGITDDPKAD</sequence>
<organism evidence="6 7">
    <name type="scientific">Cohnella herbarum</name>
    <dbReference type="NCBI Taxonomy" id="2728023"/>
    <lineage>
        <taxon>Bacteria</taxon>
        <taxon>Bacillati</taxon>
        <taxon>Bacillota</taxon>
        <taxon>Bacilli</taxon>
        <taxon>Bacillales</taxon>
        <taxon>Paenibacillaceae</taxon>
        <taxon>Cohnella</taxon>
    </lineage>
</organism>
<protein>
    <submittedName>
        <fullName evidence="6">DUF1232 domain-containing protein</fullName>
    </submittedName>
</protein>
<evidence type="ECO:0000256" key="2">
    <source>
        <dbReference type="ARBA" id="ARBA00022692"/>
    </source>
</evidence>
<proteinExistence type="predicted"/>
<dbReference type="Pfam" id="PF06803">
    <property type="entry name" value="DUF1232"/>
    <property type="match status" value="1"/>
</dbReference>
<dbReference type="AlphaFoldDB" id="A0A7Z2VNB8"/>
<keyword evidence="4" id="KW-0472">Membrane</keyword>
<dbReference type="KEGG" id="cheb:HH215_27190"/>
<dbReference type="Proteomes" id="UP000502248">
    <property type="component" value="Chromosome"/>
</dbReference>
<feature type="domain" description="DUF1232" evidence="5">
    <location>
        <begin position="50"/>
        <end position="85"/>
    </location>
</feature>
<dbReference type="GO" id="GO:0012505">
    <property type="term" value="C:endomembrane system"/>
    <property type="evidence" value="ECO:0007669"/>
    <property type="project" value="UniProtKB-SubCell"/>
</dbReference>
<keyword evidence="3" id="KW-1133">Transmembrane helix</keyword>
<comment type="subcellular location">
    <subcellularLocation>
        <location evidence="1">Endomembrane system</location>
        <topology evidence="1">Multi-pass membrane protein</topology>
    </subcellularLocation>
</comment>
<keyword evidence="2" id="KW-0812">Transmembrane</keyword>
<dbReference type="InterPro" id="IPR010652">
    <property type="entry name" value="DUF1232"/>
</dbReference>
<evidence type="ECO:0000313" key="7">
    <source>
        <dbReference type="Proteomes" id="UP000502248"/>
    </source>
</evidence>
<name>A0A7Z2VNB8_9BACL</name>
<dbReference type="RefSeq" id="WP_169282735.1">
    <property type="nucleotide sequence ID" value="NZ_CP051680.1"/>
</dbReference>
<evidence type="ECO:0000313" key="6">
    <source>
        <dbReference type="EMBL" id="QJD86486.1"/>
    </source>
</evidence>
<reference evidence="6 7" key="1">
    <citation type="submission" date="2020-04" db="EMBL/GenBank/DDBJ databases">
        <title>Genome sequencing of novel species.</title>
        <authorList>
            <person name="Heo J."/>
            <person name="Kim S.-J."/>
            <person name="Kim J.-S."/>
            <person name="Hong S.-B."/>
            <person name="Kwon S.-W."/>
        </authorList>
    </citation>
    <scope>NUCLEOTIDE SEQUENCE [LARGE SCALE GENOMIC DNA]</scope>
    <source>
        <strain evidence="6 7">MFER-1</strain>
    </source>
</reference>
<evidence type="ECO:0000256" key="1">
    <source>
        <dbReference type="ARBA" id="ARBA00004127"/>
    </source>
</evidence>
<accession>A0A7Z2VNB8</accession>
<evidence type="ECO:0000256" key="4">
    <source>
        <dbReference type="ARBA" id="ARBA00023136"/>
    </source>
</evidence>
<keyword evidence="7" id="KW-1185">Reference proteome</keyword>